<organism evidence="3 4">
    <name type="scientific">Pontibacter diazotrophicus</name>
    <dbReference type="NCBI Taxonomy" id="1400979"/>
    <lineage>
        <taxon>Bacteria</taxon>
        <taxon>Pseudomonadati</taxon>
        <taxon>Bacteroidota</taxon>
        <taxon>Cytophagia</taxon>
        <taxon>Cytophagales</taxon>
        <taxon>Hymenobacteraceae</taxon>
        <taxon>Pontibacter</taxon>
    </lineage>
</organism>
<dbReference type="EMBL" id="QRGR01000038">
    <property type="protein sequence ID" value="RDV11845.1"/>
    <property type="molecule type" value="Genomic_DNA"/>
</dbReference>
<feature type="compositionally biased region" description="Basic and acidic residues" evidence="2">
    <location>
        <begin position="189"/>
        <end position="199"/>
    </location>
</feature>
<dbReference type="OrthoDB" id="9815006at2"/>
<keyword evidence="4" id="KW-1185">Reference proteome</keyword>
<dbReference type="Proteomes" id="UP000256708">
    <property type="component" value="Unassembled WGS sequence"/>
</dbReference>
<feature type="coiled-coil region" evidence="1">
    <location>
        <begin position="57"/>
        <end position="84"/>
    </location>
</feature>
<evidence type="ECO:0008006" key="5">
    <source>
        <dbReference type="Google" id="ProtNLM"/>
    </source>
</evidence>
<sequence>MKKGIHYYKCNTKGCCLNLNAEKRHGLYQDLLEDYQIDPVLLPQVQQMMEEVFGRLSQDNEQEEKRLKGQLTELKKKQETLERRYVYGEIDREIFSKFSAELKAQVREIEANLEKVAVPLSNQKSMLEKGLKMMLNLSSSREKADAGKRRRLQALVFPEGVAYDREKGAYRTTRANSFFGLAAGISQKMEEKEKGKSGSETDFSPLVARRGIELS</sequence>
<evidence type="ECO:0000313" key="3">
    <source>
        <dbReference type="EMBL" id="RDV11845.1"/>
    </source>
</evidence>
<keyword evidence="1" id="KW-0175">Coiled coil</keyword>
<evidence type="ECO:0000313" key="4">
    <source>
        <dbReference type="Proteomes" id="UP000256708"/>
    </source>
</evidence>
<dbReference type="AlphaFoldDB" id="A0A3D8L3B0"/>
<protein>
    <recommendedName>
        <fullName evidence="5">Recombinase zinc beta ribbon domain-containing protein</fullName>
    </recommendedName>
</protein>
<gene>
    <name evidence="3" type="ORF">DXT99_23980</name>
</gene>
<comment type="caution">
    <text evidence="3">The sequence shown here is derived from an EMBL/GenBank/DDBJ whole genome shotgun (WGS) entry which is preliminary data.</text>
</comment>
<reference evidence="4" key="1">
    <citation type="submission" date="2018-08" db="EMBL/GenBank/DDBJ databases">
        <authorList>
            <person name="Liu Z.-W."/>
            <person name="Du Z.-J."/>
        </authorList>
    </citation>
    <scope>NUCLEOTIDE SEQUENCE [LARGE SCALE GENOMIC DNA]</scope>
    <source>
        <strain evidence="4">H4X</strain>
    </source>
</reference>
<feature type="region of interest" description="Disordered" evidence="2">
    <location>
        <begin position="189"/>
        <end position="215"/>
    </location>
</feature>
<proteinExistence type="predicted"/>
<evidence type="ECO:0000256" key="2">
    <source>
        <dbReference type="SAM" id="MobiDB-lite"/>
    </source>
</evidence>
<evidence type="ECO:0000256" key="1">
    <source>
        <dbReference type="SAM" id="Coils"/>
    </source>
</evidence>
<accession>A0A3D8L3B0</accession>
<name>A0A3D8L3B0_9BACT</name>